<feature type="domain" description="Nematode cuticle collagen N-terminal" evidence="4">
    <location>
        <begin position="23"/>
        <end position="75"/>
    </location>
</feature>
<feature type="region of interest" description="Disordered" evidence="2">
    <location>
        <begin position="116"/>
        <end position="146"/>
    </location>
</feature>
<comment type="caution">
    <text evidence="5">The sequence shown here is derived from an EMBL/GenBank/DDBJ whole genome shotgun (WGS) entry which is preliminary data.</text>
</comment>
<dbReference type="OrthoDB" id="8939548at2759"/>
<evidence type="ECO:0000256" key="2">
    <source>
        <dbReference type="SAM" id="MobiDB-lite"/>
    </source>
</evidence>
<evidence type="ECO:0000256" key="3">
    <source>
        <dbReference type="SAM" id="Phobius"/>
    </source>
</evidence>
<keyword evidence="6" id="KW-1185">Reference proteome</keyword>
<organism evidence="5 6">
    <name type="scientific">Steinernema carpocapsae</name>
    <name type="common">Entomopathogenic nematode</name>
    <dbReference type="NCBI Taxonomy" id="34508"/>
    <lineage>
        <taxon>Eukaryota</taxon>
        <taxon>Metazoa</taxon>
        <taxon>Ecdysozoa</taxon>
        <taxon>Nematoda</taxon>
        <taxon>Chromadorea</taxon>
        <taxon>Rhabditida</taxon>
        <taxon>Tylenchina</taxon>
        <taxon>Panagrolaimomorpha</taxon>
        <taxon>Strongyloidoidea</taxon>
        <taxon>Steinernematidae</taxon>
        <taxon>Steinernema</taxon>
    </lineage>
</organism>
<keyword evidence="1" id="KW-0677">Repeat</keyword>
<protein>
    <recommendedName>
        <fullName evidence="4">Nematode cuticle collagen N-terminal domain-containing protein</fullName>
    </recommendedName>
</protein>
<keyword evidence="3" id="KW-0812">Transmembrane</keyword>
<accession>A0A4U5NIP2</accession>
<evidence type="ECO:0000313" key="5">
    <source>
        <dbReference type="EMBL" id="TKR82561.1"/>
    </source>
</evidence>
<proteinExistence type="predicted"/>
<dbReference type="SMART" id="SM01088">
    <property type="entry name" value="Col_cuticle_N"/>
    <property type="match status" value="1"/>
</dbReference>
<feature type="transmembrane region" description="Helical" evidence="3">
    <location>
        <begin position="24"/>
        <end position="47"/>
    </location>
</feature>
<feature type="compositionally biased region" description="Low complexity" evidence="2">
    <location>
        <begin position="195"/>
        <end position="207"/>
    </location>
</feature>
<name>A0A4U5NIP2_STECR</name>
<keyword evidence="3" id="KW-0472">Membrane</keyword>
<gene>
    <name evidence="5" type="ORF">L596_016267</name>
</gene>
<dbReference type="EMBL" id="AZBU02000004">
    <property type="protein sequence ID" value="TKR82561.1"/>
    <property type="molecule type" value="Genomic_DNA"/>
</dbReference>
<evidence type="ECO:0000259" key="4">
    <source>
        <dbReference type="SMART" id="SM01088"/>
    </source>
</evidence>
<feature type="region of interest" description="Disordered" evidence="2">
    <location>
        <begin position="161"/>
        <end position="222"/>
    </location>
</feature>
<keyword evidence="3" id="KW-1133">Transmembrane helix</keyword>
<dbReference type="AlphaFoldDB" id="A0A4U5NIP2"/>
<feature type="compositionally biased region" description="Basic and acidic residues" evidence="2">
    <location>
        <begin position="185"/>
        <end position="194"/>
    </location>
</feature>
<reference evidence="5 6" key="2">
    <citation type="journal article" date="2019" name="G3 (Bethesda)">
        <title>Hybrid Assembly of the Genome of the Entomopathogenic Nematode Steinernema carpocapsae Identifies the X-Chromosome.</title>
        <authorList>
            <person name="Serra L."/>
            <person name="Macchietto M."/>
            <person name="Macias-Munoz A."/>
            <person name="McGill C.J."/>
            <person name="Rodriguez I.M."/>
            <person name="Rodriguez B."/>
            <person name="Murad R."/>
            <person name="Mortazavi A."/>
        </authorList>
    </citation>
    <scope>NUCLEOTIDE SEQUENCE [LARGE SCALE GENOMIC DNA]</scope>
    <source>
        <strain evidence="5 6">ALL</strain>
    </source>
</reference>
<dbReference type="Pfam" id="PF01391">
    <property type="entry name" value="Collagen"/>
    <property type="match status" value="1"/>
</dbReference>
<sequence length="241" mass="25226">MDQQKQPIIELPSESEEHRQMRRVAFFAIVISTAAVVASVVTLPLLYSYVANFQSHIMVETDFCKARSRDMWSEITILHHSGFNTRAKRQYGSVPTSGYGAPVIAAEPAPTCCGCQQGPAGPPGPPGDNGPDGNDGQNGRDGEEGRDGQILQSAIPVEPCIICPPGSPGHQGPQGPKGPRGPKGKNGENGHDGKPGSPGMQGSMGMMGPLGGPGPQGPVGAPGRLIQVNNPIEILFLSFLF</sequence>
<reference evidence="5 6" key="1">
    <citation type="journal article" date="2015" name="Genome Biol.">
        <title>Comparative genomics of Steinernema reveals deeply conserved gene regulatory networks.</title>
        <authorList>
            <person name="Dillman A.R."/>
            <person name="Macchietto M."/>
            <person name="Porter C.F."/>
            <person name="Rogers A."/>
            <person name="Williams B."/>
            <person name="Antoshechkin I."/>
            <person name="Lee M.M."/>
            <person name="Goodwin Z."/>
            <person name="Lu X."/>
            <person name="Lewis E.E."/>
            <person name="Goodrich-Blair H."/>
            <person name="Stock S.P."/>
            <person name="Adams B.J."/>
            <person name="Sternberg P.W."/>
            <person name="Mortazavi A."/>
        </authorList>
    </citation>
    <scope>NUCLEOTIDE SEQUENCE [LARGE SCALE GENOMIC DNA]</scope>
    <source>
        <strain evidence="5 6">ALL</strain>
    </source>
</reference>
<evidence type="ECO:0000256" key="1">
    <source>
        <dbReference type="ARBA" id="ARBA00022737"/>
    </source>
</evidence>
<dbReference type="Proteomes" id="UP000298663">
    <property type="component" value="Unassembled WGS sequence"/>
</dbReference>
<dbReference type="InterPro" id="IPR008160">
    <property type="entry name" value="Collagen"/>
</dbReference>
<dbReference type="PANTHER" id="PTHR24637">
    <property type="entry name" value="COLLAGEN"/>
    <property type="match status" value="1"/>
</dbReference>
<dbReference type="GO" id="GO:0042302">
    <property type="term" value="F:structural constituent of cuticle"/>
    <property type="evidence" value="ECO:0007669"/>
    <property type="project" value="InterPro"/>
</dbReference>
<dbReference type="Pfam" id="PF01484">
    <property type="entry name" value="Col_cuticle_N"/>
    <property type="match status" value="1"/>
</dbReference>
<dbReference type="InterPro" id="IPR002486">
    <property type="entry name" value="Col_cuticle_N"/>
</dbReference>
<evidence type="ECO:0000313" key="6">
    <source>
        <dbReference type="Proteomes" id="UP000298663"/>
    </source>
</evidence>
<dbReference type="PANTHER" id="PTHR24637:SF288">
    <property type="entry name" value="NEMATODE CUTICLE COLLAGEN N-TERMINAL DOMAIN-CONTAINING PROTEIN"/>
    <property type="match status" value="1"/>
</dbReference>